<feature type="chain" id="PRO_5038375780" description="Phosphoribosyl-AMP cyclohydrolase" evidence="1">
    <location>
        <begin position="19"/>
        <end position="184"/>
    </location>
</feature>
<dbReference type="AlphaFoldDB" id="A0A1D9GB50"/>
<dbReference type="Proteomes" id="UP000176944">
    <property type="component" value="Chromosome"/>
</dbReference>
<name>A0A1D9GB50_MOOP1</name>
<reference evidence="2" key="2">
    <citation type="submission" date="2022-10" db="EMBL/GenBank/DDBJ databases">
        <authorList>
            <person name="Ngo T.-E."/>
        </authorList>
    </citation>
    <scope>NUCLEOTIDE SEQUENCE</scope>
    <source>
        <strain evidence="2">JHB</strain>
    </source>
</reference>
<sequence>MKPYFSALLILSTVTTIAGCTNLGGTPRAQAAPCKNPVTKNDVLGAQESWGKAIVAIGKAENPQAEAQSTLDRLYAYDLGTVLFKPTLASDDPFRGTEKEALSYFVGGSISEDKGFALAPYNNVRFENEGIITHCDTAMSMGEYFFTKTDGSEIKVEYSFGYVRDENGDLKINLHHSSLPYQAK</sequence>
<dbReference type="Gene3D" id="3.10.450.50">
    <property type="match status" value="1"/>
</dbReference>
<protein>
    <recommendedName>
        <fullName evidence="3">Phosphoribosyl-AMP cyclohydrolase</fullName>
    </recommendedName>
</protein>
<gene>
    <name evidence="2" type="ORF">BJP36_23230</name>
</gene>
<proteinExistence type="predicted"/>
<dbReference type="EMBL" id="CP017708">
    <property type="protein sequence ID" value="AOY84843.2"/>
    <property type="molecule type" value="Genomic_DNA"/>
</dbReference>
<dbReference type="InterPro" id="IPR032710">
    <property type="entry name" value="NTF2-like_dom_sf"/>
</dbReference>
<evidence type="ECO:0008006" key="3">
    <source>
        <dbReference type="Google" id="ProtNLM"/>
    </source>
</evidence>
<accession>A0A1D9GB50</accession>
<evidence type="ECO:0000313" key="2">
    <source>
        <dbReference type="EMBL" id="AOY84843.2"/>
    </source>
</evidence>
<dbReference type="SUPFAM" id="SSF54427">
    <property type="entry name" value="NTF2-like"/>
    <property type="match status" value="1"/>
</dbReference>
<organism evidence="2">
    <name type="scientific">Moorena producens (strain JHB)</name>
    <dbReference type="NCBI Taxonomy" id="1454205"/>
    <lineage>
        <taxon>Bacteria</taxon>
        <taxon>Bacillati</taxon>
        <taxon>Cyanobacteriota</taxon>
        <taxon>Cyanophyceae</taxon>
        <taxon>Coleofasciculales</taxon>
        <taxon>Coleofasciculaceae</taxon>
        <taxon>Moorena</taxon>
    </lineage>
</organism>
<dbReference type="InterPro" id="IPR016878">
    <property type="entry name" value="MICAH-like"/>
</dbReference>
<keyword evidence="1" id="KW-0732">Signal</keyword>
<reference evidence="2" key="1">
    <citation type="journal article" date="2017" name="Proc. Natl. Acad. Sci. U.S.A.">
        <title>Comparative genomics uncovers the prolific and distinctive metabolic potential of the cyanobacterial genus Moorea.</title>
        <authorList>
            <person name="Leao T."/>
            <person name="Castelao G."/>
            <person name="Korobeynikov A."/>
            <person name="Monroe E.A."/>
            <person name="Podell S."/>
            <person name="Glukhov E."/>
            <person name="Allen E.E."/>
            <person name="Gerwick W.H."/>
            <person name="Gerwick L."/>
        </authorList>
    </citation>
    <scope>NUCLEOTIDE SEQUENCE</scope>
    <source>
        <strain evidence="2">JHB</strain>
    </source>
</reference>
<feature type="signal peptide" evidence="1">
    <location>
        <begin position="1"/>
        <end position="18"/>
    </location>
</feature>
<evidence type="ECO:0000256" key="1">
    <source>
        <dbReference type="SAM" id="SignalP"/>
    </source>
</evidence>
<dbReference type="PROSITE" id="PS51257">
    <property type="entry name" value="PROKAR_LIPOPROTEIN"/>
    <property type="match status" value="1"/>
</dbReference>
<dbReference type="PIRSF" id="PIRSF028288">
    <property type="entry name" value="UCP028288"/>
    <property type="match status" value="1"/>
</dbReference>